<feature type="transmembrane region" description="Helical" evidence="5">
    <location>
        <begin position="240"/>
        <end position="259"/>
    </location>
</feature>
<reference evidence="7" key="1">
    <citation type="submission" date="2020-05" db="EMBL/GenBank/DDBJ databases">
        <authorList>
            <person name="Chiriac C."/>
            <person name="Salcher M."/>
            <person name="Ghai R."/>
            <person name="Kavagutti S V."/>
        </authorList>
    </citation>
    <scope>NUCLEOTIDE SEQUENCE</scope>
</reference>
<feature type="transmembrane region" description="Helical" evidence="5">
    <location>
        <begin position="30"/>
        <end position="50"/>
    </location>
</feature>
<dbReference type="InterPro" id="IPR037185">
    <property type="entry name" value="EmrE-like"/>
</dbReference>
<feature type="domain" description="EamA" evidence="6">
    <location>
        <begin position="149"/>
        <end position="282"/>
    </location>
</feature>
<feature type="transmembrane region" description="Helical" evidence="5">
    <location>
        <begin position="147"/>
        <end position="168"/>
    </location>
</feature>
<proteinExistence type="predicted"/>
<evidence type="ECO:0000313" key="7">
    <source>
        <dbReference type="EMBL" id="CAB4845403.1"/>
    </source>
</evidence>
<evidence type="ECO:0000256" key="4">
    <source>
        <dbReference type="ARBA" id="ARBA00023136"/>
    </source>
</evidence>
<dbReference type="AlphaFoldDB" id="A0A6J7BMI3"/>
<feature type="transmembrane region" description="Helical" evidence="5">
    <location>
        <begin position="210"/>
        <end position="233"/>
    </location>
</feature>
<feature type="transmembrane region" description="Helical" evidence="5">
    <location>
        <begin position="7"/>
        <end position="24"/>
    </location>
</feature>
<keyword evidence="3 5" id="KW-1133">Transmembrane helix</keyword>
<feature type="transmembrane region" description="Helical" evidence="5">
    <location>
        <begin position="92"/>
        <end position="111"/>
    </location>
</feature>
<sequence>MKLEIPFKFATLGFLWGSSFLLFLRVLEGFGWAGTVCIRALIASASLWLIAQVTRRKLDFSVGIKPFAVVGATTVSLQLVGFAIAIPRIGTALSAIIVGAIPLFSALIGKLMKIETLTKVDVMGLLIGFAGIVLLVGFPHGKLGSEFIIGITSCVIGCLAAAFGSNYSKLKMEKVGNWEQSIGAFFFGGLFTLPLLFFVPFNRTPLLSDWAYITALAVFCSSLCYVIYFALVVKVGATRAISVEFLVTLVAVLIGAIYLKEVITFIQLLGGAFVLVGCVFILGLFGLGKTSVPSIQ</sequence>
<name>A0A6J7BMI3_9ZZZZ</name>
<feature type="transmembrane region" description="Helical" evidence="5">
    <location>
        <begin position="180"/>
        <end position="198"/>
    </location>
</feature>
<evidence type="ECO:0000256" key="2">
    <source>
        <dbReference type="ARBA" id="ARBA00022692"/>
    </source>
</evidence>
<dbReference type="SUPFAM" id="SSF103481">
    <property type="entry name" value="Multidrug resistance efflux transporter EmrE"/>
    <property type="match status" value="2"/>
</dbReference>
<comment type="subcellular location">
    <subcellularLocation>
        <location evidence="1">Membrane</location>
        <topology evidence="1">Multi-pass membrane protein</topology>
    </subcellularLocation>
</comment>
<organism evidence="7">
    <name type="scientific">freshwater metagenome</name>
    <dbReference type="NCBI Taxonomy" id="449393"/>
    <lineage>
        <taxon>unclassified sequences</taxon>
        <taxon>metagenomes</taxon>
        <taxon>ecological metagenomes</taxon>
    </lineage>
</organism>
<dbReference type="Pfam" id="PF00892">
    <property type="entry name" value="EamA"/>
    <property type="match status" value="2"/>
</dbReference>
<evidence type="ECO:0000256" key="5">
    <source>
        <dbReference type="SAM" id="Phobius"/>
    </source>
</evidence>
<evidence type="ECO:0000259" key="6">
    <source>
        <dbReference type="Pfam" id="PF00892"/>
    </source>
</evidence>
<dbReference type="InterPro" id="IPR050638">
    <property type="entry name" value="AA-Vitamin_Transporters"/>
</dbReference>
<keyword evidence="4 5" id="KW-0472">Membrane</keyword>
<dbReference type="PANTHER" id="PTHR32322">
    <property type="entry name" value="INNER MEMBRANE TRANSPORTER"/>
    <property type="match status" value="1"/>
</dbReference>
<feature type="transmembrane region" description="Helical" evidence="5">
    <location>
        <begin position="265"/>
        <end position="287"/>
    </location>
</feature>
<feature type="transmembrane region" description="Helical" evidence="5">
    <location>
        <begin position="123"/>
        <end position="141"/>
    </location>
</feature>
<dbReference type="EMBL" id="CAFAZX010000110">
    <property type="protein sequence ID" value="CAB4845403.1"/>
    <property type="molecule type" value="Genomic_DNA"/>
</dbReference>
<feature type="domain" description="EamA" evidence="6">
    <location>
        <begin position="11"/>
        <end position="136"/>
    </location>
</feature>
<evidence type="ECO:0000256" key="1">
    <source>
        <dbReference type="ARBA" id="ARBA00004141"/>
    </source>
</evidence>
<dbReference type="GO" id="GO:0016020">
    <property type="term" value="C:membrane"/>
    <property type="evidence" value="ECO:0007669"/>
    <property type="project" value="UniProtKB-SubCell"/>
</dbReference>
<dbReference type="PANTHER" id="PTHR32322:SF2">
    <property type="entry name" value="EAMA DOMAIN-CONTAINING PROTEIN"/>
    <property type="match status" value="1"/>
</dbReference>
<protein>
    <submittedName>
        <fullName evidence="7">Unannotated protein</fullName>
    </submittedName>
</protein>
<keyword evidence="2 5" id="KW-0812">Transmembrane</keyword>
<gene>
    <name evidence="7" type="ORF">UFOPK3241_01362</name>
</gene>
<accession>A0A6J7BMI3</accession>
<evidence type="ECO:0000256" key="3">
    <source>
        <dbReference type="ARBA" id="ARBA00022989"/>
    </source>
</evidence>
<dbReference type="InterPro" id="IPR000620">
    <property type="entry name" value="EamA_dom"/>
</dbReference>
<feature type="transmembrane region" description="Helical" evidence="5">
    <location>
        <begin position="62"/>
        <end position="86"/>
    </location>
</feature>